<dbReference type="Proteomes" id="UP001241110">
    <property type="component" value="Unassembled WGS sequence"/>
</dbReference>
<evidence type="ECO:0000313" key="2">
    <source>
        <dbReference type="Proteomes" id="UP001241110"/>
    </source>
</evidence>
<comment type="caution">
    <text evidence="1">The sequence shown here is derived from an EMBL/GenBank/DDBJ whole genome shotgun (WGS) entry which is preliminary data.</text>
</comment>
<reference evidence="1" key="1">
    <citation type="submission" date="2023-05" db="EMBL/GenBank/DDBJ databases">
        <authorList>
            <person name="Zhang X."/>
        </authorList>
    </citation>
    <scope>NUCLEOTIDE SEQUENCE</scope>
    <source>
        <strain evidence="1">YF14B1</strain>
    </source>
</reference>
<accession>A0AAE3QRP3</accession>
<gene>
    <name evidence="1" type="ORF">QNI16_15925</name>
</gene>
<name>A0AAE3QRP3_9BACT</name>
<sequence length="264" mass="29379">MKEPFLLIFFLAIFQFASAQMEWSLQGNYSRPQGVMGKYIKHAGGLNLQGMYRLPNTPFSVGAEIGINGYGSQKTHQRYQFSDGSSTEVDVNVNNSFSSFMLVGRVNLVQTGGIIPYIQAKGGYFHYWTNLSIPDPQDTDGCKPLENTSLLKDGAFAATLGAGVRWDISTVFKKTIPERFWIDLSADYTKGGSVRYMNVNIPADPDPVNHHHPVTNADGSTPYTARFINTQSQVVHEHHVGNVYQSYIEQITFRLGITLTLQGQ</sequence>
<proteinExistence type="predicted"/>
<dbReference type="SUPFAM" id="SSF56925">
    <property type="entry name" value="OMPA-like"/>
    <property type="match status" value="1"/>
</dbReference>
<dbReference type="EMBL" id="JASJOS010000006">
    <property type="protein sequence ID" value="MDJ1481990.1"/>
    <property type="molecule type" value="Genomic_DNA"/>
</dbReference>
<dbReference type="InterPro" id="IPR011250">
    <property type="entry name" value="OMP/PagP_B-barrel"/>
</dbReference>
<dbReference type="RefSeq" id="WP_313980522.1">
    <property type="nucleotide sequence ID" value="NZ_JASJOS010000006.1"/>
</dbReference>
<evidence type="ECO:0008006" key="3">
    <source>
        <dbReference type="Google" id="ProtNLM"/>
    </source>
</evidence>
<organism evidence="1 2">
    <name type="scientific">Xanthocytophaga flava</name>
    <dbReference type="NCBI Taxonomy" id="3048013"/>
    <lineage>
        <taxon>Bacteria</taxon>
        <taxon>Pseudomonadati</taxon>
        <taxon>Bacteroidota</taxon>
        <taxon>Cytophagia</taxon>
        <taxon>Cytophagales</taxon>
        <taxon>Rhodocytophagaceae</taxon>
        <taxon>Xanthocytophaga</taxon>
    </lineage>
</organism>
<dbReference type="Gene3D" id="2.40.160.20">
    <property type="match status" value="1"/>
</dbReference>
<protein>
    <recommendedName>
        <fullName evidence="3">Outer membrane protein beta-barrel domain-containing protein</fullName>
    </recommendedName>
</protein>
<evidence type="ECO:0000313" key="1">
    <source>
        <dbReference type="EMBL" id="MDJ1481990.1"/>
    </source>
</evidence>
<dbReference type="AlphaFoldDB" id="A0AAE3QRP3"/>